<protein>
    <submittedName>
        <fullName evidence="2">Ty3/gypsy retrotransposon protein</fullName>
    </submittedName>
</protein>
<dbReference type="InterPro" id="IPR021109">
    <property type="entry name" value="Peptidase_aspartic_dom_sf"/>
</dbReference>
<sequence length="336" mass="37907">MNGLNPWLKSEVETLEPIGLSQMMKLALKIENRELIQRECGLVSTYDTQPNHKNPQPLKGKEQSKNVAPTSVKELVTAGNWPMQTITLREVAAGDNRRDGPTKRLTDGEFQARRVKGLCFRCGEKYFAGHRCKTRENKEFRMLLVKEGGEELKIVEEEYFDAETEIKQVEGKIGKEEVVILIDCGATHNFIAEKLVTKLELIPQETPNYGVNDSFLPLELRGVDIILGMQWLYSLGVTEVDWKNLLLSFCHQGRKITIRGDPSLTKTRVSLKNLVKSWETDDQGFLVECRAMEGGPMGETTQEDEERVAVEAPLAALTEKFASVFEWPEKLPPSAA</sequence>
<dbReference type="Proteomes" id="UP000321947">
    <property type="component" value="Unassembled WGS sequence"/>
</dbReference>
<dbReference type="OrthoDB" id="1933597at2759"/>
<dbReference type="Gene3D" id="2.40.70.10">
    <property type="entry name" value="Acid Proteases"/>
    <property type="match status" value="1"/>
</dbReference>
<evidence type="ECO:0000313" key="4">
    <source>
        <dbReference type="Proteomes" id="UP000321393"/>
    </source>
</evidence>
<evidence type="ECO:0000256" key="1">
    <source>
        <dbReference type="SAM" id="MobiDB-lite"/>
    </source>
</evidence>
<evidence type="ECO:0000313" key="5">
    <source>
        <dbReference type="Proteomes" id="UP000321947"/>
    </source>
</evidence>
<proteinExistence type="predicted"/>
<reference evidence="4 5" key="1">
    <citation type="submission" date="2019-08" db="EMBL/GenBank/DDBJ databases">
        <title>Draft genome sequences of two oriental melons (Cucumis melo L. var makuwa).</title>
        <authorList>
            <person name="Kwon S.-Y."/>
        </authorList>
    </citation>
    <scope>NUCLEOTIDE SEQUENCE [LARGE SCALE GENOMIC DNA]</scope>
    <source>
        <strain evidence="5">cv. Chang Bougi</strain>
        <strain evidence="4">cv. SW 3</strain>
        <tissue evidence="2">Leaf</tissue>
    </source>
</reference>
<evidence type="ECO:0000313" key="3">
    <source>
        <dbReference type="EMBL" id="TYK25270.1"/>
    </source>
</evidence>
<accession>A0A5A7TP54</accession>
<feature type="compositionally biased region" description="Polar residues" evidence="1">
    <location>
        <begin position="45"/>
        <end position="54"/>
    </location>
</feature>
<organism evidence="2 4">
    <name type="scientific">Cucumis melo var. makuwa</name>
    <name type="common">Oriental melon</name>
    <dbReference type="NCBI Taxonomy" id="1194695"/>
    <lineage>
        <taxon>Eukaryota</taxon>
        <taxon>Viridiplantae</taxon>
        <taxon>Streptophyta</taxon>
        <taxon>Embryophyta</taxon>
        <taxon>Tracheophyta</taxon>
        <taxon>Spermatophyta</taxon>
        <taxon>Magnoliopsida</taxon>
        <taxon>eudicotyledons</taxon>
        <taxon>Gunneridae</taxon>
        <taxon>Pentapetalae</taxon>
        <taxon>rosids</taxon>
        <taxon>fabids</taxon>
        <taxon>Cucurbitales</taxon>
        <taxon>Cucurbitaceae</taxon>
        <taxon>Benincaseae</taxon>
        <taxon>Cucumis</taxon>
    </lineage>
</organism>
<dbReference type="Proteomes" id="UP000321393">
    <property type="component" value="Unassembled WGS sequence"/>
</dbReference>
<evidence type="ECO:0000313" key="2">
    <source>
        <dbReference type="EMBL" id="KAA0043866.1"/>
    </source>
</evidence>
<dbReference type="AlphaFoldDB" id="A0A5A7TP54"/>
<dbReference type="EMBL" id="SSTD01003829">
    <property type="protein sequence ID" value="TYK25270.1"/>
    <property type="molecule type" value="Genomic_DNA"/>
</dbReference>
<dbReference type="CDD" id="cd00303">
    <property type="entry name" value="retropepsin_like"/>
    <property type="match status" value="1"/>
</dbReference>
<dbReference type="EMBL" id="SSTE01014973">
    <property type="protein sequence ID" value="KAA0043866.1"/>
    <property type="molecule type" value="Genomic_DNA"/>
</dbReference>
<feature type="region of interest" description="Disordered" evidence="1">
    <location>
        <begin position="45"/>
        <end position="68"/>
    </location>
</feature>
<name>A0A5A7TP54_CUCMM</name>
<comment type="caution">
    <text evidence="2">The sequence shown here is derived from an EMBL/GenBank/DDBJ whole genome shotgun (WGS) entry which is preliminary data.</text>
</comment>
<gene>
    <name evidence="3" type="ORF">E5676_scaffold352G004040</name>
    <name evidence="2" type="ORF">E6C27_scaffold236G002010</name>
</gene>